<dbReference type="Proteomes" id="UP000009309">
    <property type="component" value="Plasmid pFLIM01"/>
</dbReference>
<geneLocation type="plasmid" evidence="2 3">
    <name>pFLIM01</name>
</geneLocation>
<feature type="region of interest" description="Disordered" evidence="1">
    <location>
        <begin position="1"/>
        <end position="25"/>
    </location>
</feature>
<reference evidence="2 3" key="1">
    <citation type="journal article" date="2012" name="J. Bacteriol.">
        <title>Genome Sequence of the Filamentous Bacterium Fibrisoma limi BUZ 3T.</title>
        <authorList>
            <person name="Filippini M."/>
            <person name="Qi W."/>
            <person name="Jaenicke S."/>
            <person name="Goesmann A."/>
            <person name="Smits T.H."/>
            <person name="Bagheri H.C."/>
        </authorList>
    </citation>
    <scope>NUCLEOTIDE SEQUENCE [LARGE SCALE GENOMIC DNA]</scope>
    <source>
        <strain evidence="3">BUZ 3T</strain>
        <plasmid evidence="2 3">pFLIM01</plasmid>
    </source>
</reference>
<keyword evidence="3" id="KW-1185">Reference proteome</keyword>
<evidence type="ECO:0000256" key="1">
    <source>
        <dbReference type="SAM" id="MobiDB-lite"/>
    </source>
</evidence>
<evidence type="ECO:0000313" key="3">
    <source>
        <dbReference type="Proteomes" id="UP000009309"/>
    </source>
</evidence>
<accession>I2GTT7</accession>
<protein>
    <submittedName>
        <fullName evidence="2">Uncharacterized protein</fullName>
    </submittedName>
</protein>
<sequence>MNTDRLIHSAHMSRQHPVLGEGGESHGISSFTLADQLAVVIVQQKTATLSAIPTQV</sequence>
<proteinExistence type="predicted"/>
<dbReference type="AlphaFoldDB" id="I2GTT7"/>
<keyword evidence="2" id="KW-0614">Plasmid</keyword>
<dbReference type="EMBL" id="HE805916">
    <property type="protein sequence ID" value="CCH57538.1"/>
    <property type="molecule type" value="Genomic_DNA"/>
</dbReference>
<gene>
    <name evidence="2" type="ORF">BN8_p06719</name>
</gene>
<name>I2GTT7_9BACT</name>
<evidence type="ECO:0000313" key="2">
    <source>
        <dbReference type="EMBL" id="CCH57538.1"/>
    </source>
</evidence>
<organism evidence="2 3">
    <name type="scientific">Fibrisoma limi BUZ 3</name>
    <dbReference type="NCBI Taxonomy" id="1185876"/>
    <lineage>
        <taxon>Bacteria</taxon>
        <taxon>Pseudomonadati</taxon>
        <taxon>Bacteroidota</taxon>
        <taxon>Cytophagia</taxon>
        <taxon>Cytophagales</taxon>
        <taxon>Spirosomataceae</taxon>
        <taxon>Fibrisoma</taxon>
    </lineage>
</organism>